<keyword evidence="2" id="KW-1185">Reference proteome</keyword>
<dbReference type="InterPro" id="IPR002514">
    <property type="entry name" value="Transposase_8"/>
</dbReference>
<sequence>MARNATNGRYSKEFGNEAVKMVIEGGLSVYEASRQFSLPGSTLQNWVRAGKAGGLFDIGGQ</sequence>
<gene>
    <name evidence="1" type="ORF">OOT00_03255</name>
</gene>
<name>A0ABT3N6D0_9BACT</name>
<dbReference type="RefSeq" id="WP_265423856.1">
    <property type="nucleotide sequence ID" value="NZ_JAPFPW010000002.1"/>
</dbReference>
<protein>
    <submittedName>
        <fullName evidence="1">Transposase</fullName>
    </submittedName>
</protein>
<dbReference type="Gene3D" id="1.10.10.60">
    <property type="entry name" value="Homeodomain-like"/>
    <property type="match status" value="1"/>
</dbReference>
<comment type="caution">
    <text evidence="1">The sequence shown here is derived from an EMBL/GenBank/DDBJ whole genome shotgun (WGS) entry which is preliminary data.</text>
</comment>
<reference evidence="1 2" key="1">
    <citation type="submission" date="2022-11" db="EMBL/GenBank/DDBJ databases">
        <title>Desulfobotulus tamanensis H1 sp. nov. - anaerobic, alkaliphilic, sulphate reducing bacterium isolated from terrestrial mud volcano.</title>
        <authorList>
            <person name="Frolova A."/>
            <person name="Merkel A.Y."/>
            <person name="Slobodkin A.I."/>
        </authorList>
    </citation>
    <scope>NUCLEOTIDE SEQUENCE [LARGE SCALE GENOMIC DNA]</scope>
    <source>
        <strain evidence="1 2">H1</strain>
    </source>
</reference>
<evidence type="ECO:0000313" key="1">
    <source>
        <dbReference type="EMBL" id="MCW7752999.1"/>
    </source>
</evidence>
<dbReference type="SUPFAM" id="SSF48295">
    <property type="entry name" value="TrpR-like"/>
    <property type="match status" value="1"/>
</dbReference>
<proteinExistence type="predicted"/>
<dbReference type="EMBL" id="JAPFPW010000002">
    <property type="protein sequence ID" value="MCW7752999.1"/>
    <property type="molecule type" value="Genomic_DNA"/>
</dbReference>
<dbReference type="InterPro" id="IPR010921">
    <property type="entry name" value="Trp_repressor/repl_initiator"/>
</dbReference>
<evidence type="ECO:0000313" key="2">
    <source>
        <dbReference type="Proteomes" id="UP001209681"/>
    </source>
</evidence>
<organism evidence="1 2">
    <name type="scientific">Desulfobotulus pelophilus</name>
    <dbReference type="NCBI Taxonomy" id="2823377"/>
    <lineage>
        <taxon>Bacteria</taxon>
        <taxon>Pseudomonadati</taxon>
        <taxon>Thermodesulfobacteriota</taxon>
        <taxon>Desulfobacteria</taxon>
        <taxon>Desulfobacterales</taxon>
        <taxon>Desulfobacteraceae</taxon>
        <taxon>Desulfobotulus</taxon>
    </lineage>
</organism>
<accession>A0ABT3N6D0</accession>
<dbReference type="Proteomes" id="UP001209681">
    <property type="component" value="Unassembled WGS sequence"/>
</dbReference>
<dbReference type="Pfam" id="PF01527">
    <property type="entry name" value="HTH_Tnp_1"/>
    <property type="match status" value="1"/>
</dbReference>